<evidence type="ECO:0000313" key="2">
    <source>
        <dbReference type="Proteomes" id="UP000091926"/>
    </source>
</evidence>
<dbReference type="AlphaFoldDB" id="A0A193GKD5"/>
<dbReference type="STRING" id="463014.BAU07_07220"/>
<accession>A0A193GKD5</accession>
<evidence type="ECO:0008006" key="3">
    <source>
        <dbReference type="Google" id="ProtNLM"/>
    </source>
</evidence>
<dbReference type="RefSeq" id="WP_066664998.1">
    <property type="nucleotide sequence ID" value="NZ_CBCSCL010000008.1"/>
</dbReference>
<gene>
    <name evidence="1" type="ORF">BAU07_07220</name>
</gene>
<dbReference type="Proteomes" id="UP000091926">
    <property type="component" value="Chromosome"/>
</dbReference>
<name>A0A193GKD5_9BORD</name>
<reference evidence="1 2" key="1">
    <citation type="submission" date="2016-06" db="EMBL/GenBank/DDBJ databases">
        <title>Complete genome sequences of Bordetella bronchialis and Bordetella flabilis.</title>
        <authorList>
            <person name="LiPuma J.J."/>
            <person name="Spilker T."/>
        </authorList>
    </citation>
    <scope>NUCLEOTIDE SEQUENCE [LARGE SCALE GENOMIC DNA]</scope>
    <source>
        <strain evidence="1 2">AU10664</strain>
    </source>
</reference>
<sequence>MAHASHDVRIKRIYEPVDPDDGTRVLVDRLWPRGVRKQTAALALWLKDIAPSPALRQWFNHDPARWQEFRHRYRAELAGNEKAVAQLRHLVAHGRVTLLYGAHDEFHNQAVLLAEYMREEMAKQPRR</sequence>
<keyword evidence="2" id="KW-1185">Reference proteome</keyword>
<dbReference type="PANTHER" id="PTHR36849:SF1">
    <property type="entry name" value="CYTOPLASMIC PROTEIN"/>
    <property type="match status" value="1"/>
</dbReference>
<protein>
    <recommendedName>
        <fullName evidence="3">MarR family transcriptional regulator</fullName>
    </recommendedName>
</protein>
<dbReference type="KEGG" id="bfz:BAU07_07220"/>
<proteinExistence type="predicted"/>
<evidence type="ECO:0000313" key="1">
    <source>
        <dbReference type="EMBL" id="ANN80305.1"/>
    </source>
</evidence>
<organism evidence="1 2">
    <name type="scientific">Bordetella flabilis</name>
    <dbReference type="NCBI Taxonomy" id="463014"/>
    <lineage>
        <taxon>Bacteria</taxon>
        <taxon>Pseudomonadati</taxon>
        <taxon>Pseudomonadota</taxon>
        <taxon>Betaproteobacteria</taxon>
        <taxon>Burkholderiales</taxon>
        <taxon>Alcaligenaceae</taxon>
        <taxon>Bordetella</taxon>
    </lineage>
</organism>
<dbReference type="PANTHER" id="PTHR36849">
    <property type="entry name" value="CYTOPLASMIC PROTEIN-RELATED"/>
    <property type="match status" value="1"/>
</dbReference>
<dbReference type="OrthoDB" id="9790745at2"/>
<dbReference type="InterPro" id="IPR052552">
    <property type="entry name" value="YeaO-like"/>
</dbReference>
<dbReference type="Pfam" id="PF22752">
    <property type="entry name" value="DUF488-N3i"/>
    <property type="match status" value="1"/>
</dbReference>
<dbReference type="EMBL" id="CP016172">
    <property type="protein sequence ID" value="ANN80305.1"/>
    <property type="molecule type" value="Genomic_DNA"/>
</dbReference>